<evidence type="ECO:0000313" key="1">
    <source>
        <dbReference type="EMBL" id="GAA6503034.1"/>
    </source>
</evidence>
<dbReference type="EMBL" id="BAABZQ010000001">
    <property type="protein sequence ID" value="GAA6503034.1"/>
    <property type="molecule type" value="Genomic_DNA"/>
</dbReference>
<comment type="caution">
    <text evidence="1">The sequence shown here is derived from an EMBL/GenBank/DDBJ whole genome shotgun (WGS) entry which is preliminary data.</text>
</comment>
<protein>
    <recommendedName>
        <fullName evidence="3">Phage tail protein</fullName>
    </recommendedName>
</protein>
<evidence type="ECO:0000313" key="2">
    <source>
        <dbReference type="Proteomes" id="UP001600941"/>
    </source>
</evidence>
<gene>
    <name evidence="1" type="ORF">K340107D12_58500</name>
</gene>
<evidence type="ECO:0008006" key="3">
    <source>
        <dbReference type="Google" id="ProtNLM"/>
    </source>
</evidence>
<keyword evidence="2" id="KW-1185">Reference proteome</keyword>
<name>A0ABQ0C2M1_9FIRM</name>
<reference evidence="1 2" key="1">
    <citation type="submission" date="2024-04" db="EMBL/GenBank/DDBJ databases">
        <title>Defined microbial consortia suppress multidrug-resistant proinflammatory Enterobacteriaceae via ecological control.</title>
        <authorList>
            <person name="Furuichi M."/>
            <person name="Kawaguchi T."/>
            <person name="Pust M."/>
            <person name="Yasuma K."/>
            <person name="Plichta D."/>
            <person name="Hasegawa N."/>
            <person name="Ohya T."/>
            <person name="Bhattarai S."/>
            <person name="Sasajima S."/>
            <person name="Aoto Y."/>
            <person name="Tuganbaev T."/>
            <person name="Yaginuma M."/>
            <person name="Ueda M."/>
            <person name="Okahashi N."/>
            <person name="Amafuji K."/>
            <person name="Kiridooshi Y."/>
            <person name="Sugita K."/>
            <person name="Strazar M."/>
            <person name="Skelly A."/>
            <person name="Suda W."/>
            <person name="Hattori M."/>
            <person name="Nakamoto N."/>
            <person name="Caballero S."/>
            <person name="Norman J."/>
            <person name="Olle B."/>
            <person name="Tanoue T."/>
            <person name="Arita M."/>
            <person name="Bucci V."/>
            <person name="Atarashi K."/>
            <person name="Xavier R."/>
            <person name="Honda K."/>
        </authorList>
    </citation>
    <scope>NUCLEOTIDE SEQUENCE [LARGE SCALE GENOMIC DNA]</scope>
    <source>
        <strain evidence="2">k34-0107-D12</strain>
    </source>
</reference>
<accession>A0ABQ0C2M1</accession>
<dbReference type="RefSeq" id="WP_033141862.1">
    <property type="nucleotide sequence ID" value="NZ_AP031413.1"/>
</dbReference>
<organism evidence="1 2">
    <name type="scientific">Blautia parvula</name>
    <dbReference type="NCBI Taxonomy" id="2877527"/>
    <lineage>
        <taxon>Bacteria</taxon>
        <taxon>Bacillati</taxon>
        <taxon>Bacillota</taxon>
        <taxon>Clostridia</taxon>
        <taxon>Lachnospirales</taxon>
        <taxon>Lachnospiraceae</taxon>
        <taxon>Blautia</taxon>
    </lineage>
</organism>
<dbReference type="Proteomes" id="UP001600941">
    <property type="component" value="Unassembled WGS sequence"/>
</dbReference>
<sequence length="207" mass="23443">MAIKGLSIPVCGTYKKEEDRVSYEEPFVADHAVEYGVSWEMGDDAPLYGDNKTIENARGTFKSGELTLGTADLPQELSMKILGLKVKETEFGPEGEKIQVKELTYDDDMKAPYLGFGIIEEHQIDDVDQYRAVFLPKVCFNLPEEAATTRGESVEWQTKSVTAKILRSDAVDEENKHPWMQDAWFTKESEAVEYLMWKCGKKWEGGL</sequence>
<proteinExistence type="predicted"/>